<dbReference type="EnsemblBacteria" id="BAC53348">
    <property type="protein sequence ID" value="BAC53348"/>
    <property type="gene ID" value="BAC53348"/>
</dbReference>
<dbReference type="EMBL" id="BA000040">
    <property type="protein sequence ID" value="BAC53348.1"/>
    <property type="molecule type" value="Genomic_DNA"/>
</dbReference>
<keyword evidence="5" id="KW-1185">Reference proteome</keyword>
<dbReference type="InterPro" id="IPR012337">
    <property type="entry name" value="RNaseH-like_sf"/>
</dbReference>
<sequence>MADGDTTMRDEEDMAALLESTGRYRVLRRLAPRAAYHAPDGTPTRRAVFIDLETTGLDPVADEIVEIAMVPFDYSDDGRIFAVHESFARFRDPGRPIPPEVSAMTGITDAMVAGAAIEPAEIEAFLGDTAALVVAHNCSFDRRFAERFCPAFAHLPWACSWAEIPWREEGFVDGTKLVHLAAACGFFHEGHRAVHDCLAGIELLSRPLPRSGQRALAVLLSSARAPRWRVRAAGAPFELRESLKRRGYRWDPGEHGGQRAWFVDLPESDLEVESDFLRREIYRRDDLEVEARRLDAYDRYSDRS</sequence>
<evidence type="ECO:0000313" key="4">
    <source>
        <dbReference type="EMBL" id="BAC53348.1"/>
    </source>
</evidence>
<proteinExistence type="predicted"/>
<name>Q89BR5_BRADU</name>
<dbReference type="GO" id="GO:0045004">
    <property type="term" value="P:DNA replication proofreading"/>
    <property type="evidence" value="ECO:0000318"/>
    <property type="project" value="GO_Central"/>
</dbReference>
<dbReference type="GO" id="GO:0005829">
    <property type="term" value="C:cytosol"/>
    <property type="evidence" value="ECO:0000318"/>
    <property type="project" value="GO_Central"/>
</dbReference>
<gene>
    <name evidence="4" type="ordered locus">bll8083</name>
</gene>
<dbReference type="SUPFAM" id="SSF53098">
    <property type="entry name" value="Ribonuclease H-like"/>
    <property type="match status" value="1"/>
</dbReference>
<comment type="subunit">
    <text evidence="2">DNA polymerase III contains a core (composed of alpha, epsilon and theta chains) that associates with a tau subunit. This core dimerizes to form the POLIII' complex. PolIII' associates with the gamma complex (composed of gamma, delta, delta', psi and chi chains) and with the beta chain to form the complete DNA polymerase III complex.</text>
</comment>
<evidence type="ECO:0000256" key="1">
    <source>
        <dbReference type="ARBA" id="ARBA00025483"/>
    </source>
</evidence>
<dbReference type="PATRIC" id="fig|224911.5.peg.8315"/>
<dbReference type="SMART" id="SM00479">
    <property type="entry name" value="EXOIII"/>
    <property type="match status" value="1"/>
</dbReference>
<dbReference type="NCBIfam" id="NF006615">
    <property type="entry name" value="PRK09182.1"/>
    <property type="match status" value="1"/>
</dbReference>
<dbReference type="InParanoid" id="Q89BR5"/>
<evidence type="ECO:0000256" key="2">
    <source>
        <dbReference type="ARBA" id="ARBA00026073"/>
    </source>
</evidence>
<dbReference type="eggNOG" id="COG0847">
    <property type="taxonomic scope" value="Bacteria"/>
</dbReference>
<dbReference type="GO" id="GO:0008408">
    <property type="term" value="F:3'-5' exonuclease activity"/>
    <property type="evidence" value="ECO:0000318"/>
    <property type="project" value="GO_Central"/>
</dbReference>
<protein>
    <submittedName>
        <fullName evidence="4">Bll8083 protein</fullName>
    </submittedName>
</protein>
<dbReference type="FunFam" id="3.30.420.10:FF:000045">
    <property type="entry name" value="3'-5' exonuclease DinG"/>
    <property type="match status" value="1"/>
</dbReference>
<dbReference type="OrthoDB" id="7427781at2"/>
<dbReference type="Pfam" id="PF00929">
    <property type="entry name" value="RNase_T"/>
    <property type="match status" value="1"/>
</dbReference>
<accession>Q89BR5</accession>
<dbReference type="FunCoup" id="Q89BR5">
    <property type="interactions" value="22"/>
</dbReference>
<comment type="function">
    <text evidence="1">DNA polymerase III is a complex, multichain enzyme responsible for most of the replicative synthesis in bacteria. The epsilon subunit contain the editing function and is a proofreading 3'-5' exonuclease.</text>
</comment>
<dbReference type="PANTHER" id="PTHR30231:SF37">
    <property type="entry name" value="EXODEOXYRIBONUCLEASE 10"/>
    <property type="match status" value="1"/>
</dbReference>
<dbReference type="PhylomeDB" id="Q89BR5"/>
<dbReference type="GeneID" id="46494993"/>
<dbReference type="InterPro" id="IPR036397">
    <property type="entry name" value="RNaseH_sf"/>
</dbReference>
<dbReference type="CDD" id="cd06127">
    <property type="entry name" value="DEDDh"/>
    <property type="match status" value="1"/>
</dbReference>
<evidence type="ECO:0000259" key="3">
    <source>
        <dbReference type="SMART" id="SM00479"/>
    </source>
</evidence>
<dbReference type="GO" id="GO:0003676">
    <property type="term" value="F:nucleic acid binding"/>
    <property type="evidence" value="ECO:0007669"/>
    <property type="project" value="InterPro"/>
</dbReference>
<evidence type="ECO:0000313" key="5">
    <source>
        <dbReference type="Proteomes" id="UP000002526"/>
    </source>
</evidence>
<dbReference type="Gene3D" id="3.30.420.10">
    <property type="entry name" value="Ribonuclease H-like superfamily/Ribonuclease H"/>
    <property type="match status" value="1"/>
</dbReference>
<dbReference type="HOGENOM" id="CLU_062227_0_0_5"/>
<dbReference type="RefSeq" id="WP_011090806.1">
    <property type="nucleotide sequence ID" value="NC_004463.1"/>
</dbReference>
<dbReference type="STRING" id="224911.AAV28_38100"/>
<organism evidence="4 5">
    <name type="scientific">Bradyrhizobium diazoefficiens (strain JCM 10833 / BCRC 13528 / IAM 13628 / NBRC 14792 / USDA 110)</name>
    <dbReference type="NCBI Taxonomy" id="224911"/>
    <lineage>
        <taxon>Bacteria</taxon>
        <taxon>Pseudomonadati</taxon>
        <taxon>Pseudomonadota</taxon>
        <taxon>Alphaproteobacteria</taxon>
        <taxon>Hyphomicrobiales</taxon>
        <taxon>Nitrobacteraceae</taxon>
        <taxon>Bradyrhizobium</taxon>
    </lineage>
</organism>
<reference evidence="5" key="1">
    <citation type="journal article" date="2002" name="DNA Res.">
        <title>Complete genomic sequence of nitrogen-fixing symbiotic bacterium Bradyrhizobium japonicum USDA110.</title>
        <authorList>
            <person name="Kaneko T."/>
            <person name="Nakamura Y."/>
            <person name="Sato S."/>
            <person name="Minamisawa K."/>
            <person name="Uchiumi T."/>
            <person name="Sasamoto S."/>
            <person name="Watanabe A."/>
            <person name="Idesawa K."/>
            <person name="Iriguchi M."/>
            <person name="Kawashima K."/>
            <person name="Kohara M."/>
            <person name="Matsumoto M."/>
            <person name="Shimpo S."/>
            <person name="Tsuruoka H."/>
            <person name="Wada T."/>
            <person name="Yamada M."/>
            <person name="Tabata S."/>
        </authorList>
    </citation>
    <scope>NUCLEOTIDE SEQUENCE [LARGE SCALE GENOMIC DNA]</scope>
    <source>
        <strain evidence="5">JCM 10833 / BCRC 13528 / IAM 13628 / NBRC 14792 / USDA 110</strain>
    </source>
</reference>
<dbReference type="AlphaFoldDB" id="Q89BR5"/>
<dbReference type="PANTHER" id="PTHR30231">
    <property type="entry name" value="DNA POLYMERASE III SUBUNIT EPSILON"/>
    <property type="match status" value="1"/>
</dbReference>
<dbReference type="Proteomes" id="UP000002526">
    <property type="component" value="Chromosome"/>
</dbReference>
<feature type="domain" description="Exonuclease" evidence="3">
    <location>
        <begin position="46"/>
        <end position="213"/>
    </location>
</feature>
<dbReference type="InterPro" id="IPR013520">
    <property type="entry name" value="Ribonucl_H"/>
</dbReference>
<dbReference type="KEGG" id="bja:bll8083"/>